<evidence type="ECO:0000256" key="11">
    <source>
        <dbReference type="ARBA" id="ARBA00023136"/>
    </source>
</evidence>
<keyword evidence="8" id="KW-0677">Repeat</keyword>
<dbReference type="InterPro" id="IPR000633">
    <property type="entry name" value="Vinculin_CS"/>
</dbReference>
<evidence type="ECO:0000256" key="1">
    <source>
        <dbReference type="ARBA" id="ARBA00004245"/>
    </source>
</evidence>
<evidence type="ECO:0000256" key="4">
    <source>
        <dbReference type="ARBA" id="ARBA00008376"/>
    </source>
</evidence>
<keyword evidence="9" id="KW-0130">Cell adhesion</keyword>
<dbReference type="EMBL" id="CAJOBC010004562">
    <property type="protein sequence ID" value="CAF3832642.1"/>
    <property type="molecule type" value="Genomic_DNA"/>
</dbReference>
<organism evidence="15 17">
    <name type="scientific">Didymodactylos carnosus</name>
    <dbReference type="NCBI Taxonomy" id="1234261"/>
    <lineage>
        <taxon>Eukaryota</taxon>
        <taxon>Metazoa</taxon>
        <taxon>Spiralia</taxon>
        <taxon>Gnathifera</taxon>
        <taxon>Rotifera</taxon>
        <taxon>Eurotatoria</taxon>
        <taxon>Bdelloidea</taxon>
        <taxon>Philodinida</taxon>
        <taxon>Philodinidae</taxon>
        <taxon>Didymodactylos</taxon>
    </lineage>
</organism>
<evidence type="ECO:0000256" key="3">
    <source>
        <dbReference type="ARBA" id="ARBA00004536"/>
    </source>
</evidence>
<evidence type="ECO:0000256" key="12">
    <source>
        <dbReference type="ARBA" id="ARBA00023203"/>
    </source>
</evidence>
<keyword evidence="13" id="KW-0206">Cytoskeleton</keyword>
<dbReference type="OrthoDB" id="29742at2759"/>
<evidence type="ECO:0000256" key="13">
    <source>
        <dbReference type="ARBA" id="ARBA00023212"/>
    </source>
</evidence>
<keyword evidence="11" id="KW-0472">Membrane</keyword>
<dbReference type="PRINTS" id="PR00806">
    <property type="entry name" value="VINCULIN"/>
</dbReference>
<evidence type="ECO:0000313" key="16">
    <source>
        <dbReference type="EMBL" id="CAF3832642.1"/>
    </source>
</evidence>
<dbReference type="Proteomes" id="UP000663829">
    <property type="component" value="Unassembled WGS sequence"/>
</dbReference>
<dbReference type="Gene3D" id="1.20.120.810">
    <property type="entry name" value="Vinculin, Vh2 four-helix bundle"/>
    <property type="match status" value="3"/>
</dbReference>
<evidence type="ECO:0000256" key="6">
    <source>
        <dbReference type="ARBA" id="ARBA00022475"/>
    </source>
</evidence>
<dbReference type="GO" id="GO:0005198">
    <property type="term" value="F:structural molecule activity"/>
    <property type="evidence" value="ECO:0007669"/>
    <property type="project" value="InterPro"/>
</dbReference>
<dbReference type="Gene3D" id="1.20.120.230">
    <property type="entry name" value="Alpha-catenin/vinculin-like"/>
    <property type="match status" value="3"/>
</dbReference>
<proteinExistence type="inferred from homology"/>
<dbReference type="InterPro" id="IPR006077">
    <property type="entry name" value="Vinculin/catenin"/>
</dbReference>
<dbReference type="InterPro" id="IPR017997">
    <property type="entry name" value="Vinculin"/>
</dbReference>
<dbReference type="Pfam" id="PF01044">
    <property type="entry name" value="Vinculin"/>
    <property type="match status" value="1"/>
</dbReference>
<evidence type="ECO:0000256" key="9">
    <source>
        <dbReference type="ARBA" id="ARBA00022889"/>
    </source>
</evidence>
<comment type="subcellular location">
    <subcellularLocation>
        <location evidence="3">Cell junction</location>
        <location evidence="3">Adherens junction</location>
    </subcellularLocation>
    <subcellularLocation>
        <location evidence="2">Cell membrane</location>
        <topology evidence="2">Peripheral membrane protein</topology>
        <orientation evidence="2">Cytoplasmic side</orientation>
    </subcellularLocation>
    <subcellularLocation>
        <location evidence="1">Cytoplasm</location>
        <location evidence="1">Cytoskeleton</location>
    </subcellularLocation>
</comment>
<evidence type="ECO:0000256" key="5">
    <source>
        <dbReference type="ARBA" id="ARBA00014125"/>
    </source>
</evidence>
<evidence type="ECO:0000313" key="17">
    <source>
        <dbReference type="Proteomes" id="UP000663829"/>
    </source>
</evidence>
<accession>A0A814LHG7</accession>
<evidence type="ECO:0000256" key="14">
    <source>
        <dbReference type="SAM" id="MobiDB-lite"/>
    </source>
</evidence>
<dbReference type="Proteomes" id="UP000681722">
    <property type="component" value="Unassembled WGS sequence"/>
</dbReference>
<dbReference type="GO" id="GO:0005886">
    <property type="term" value="C:plasma membrane"/>
    <property type="evidence" value="ECO:0007669"/>
    <property type="project" value="UniProtKB-SubCell"/>
</dbReference>
<comment type="similarity">
    <text evidence="4">Belongs to the vinculin/alpha-catenin family.</text>
</comment>
<feature type="compositionally biased region" description="Low complexity" evidence="14">
    <location>
        <begin position="766"/>
        <end position="778"/>
    </location>
</feature>
<dbReference type="GO" id="GO:0005912">
    <property type="term" value="C:adherens junction"/>
    <property type="evidence" value="ECO:0007669"/>
    <property type="project" value="UniProtKB-SubCell"/>
</dbReference>
<dbReference type="PANTHER" id="PTHR46180">
    <property type="entry name" value="VINCULIN"/>
    <property type="match status" value="1"/>
</dbReference>
<evidence type="ECO:0000256" key="2">
    <source>
        <dbReference type="ARBA" id="ARBA00004413"/>
    </source>
</evidence>
<comment type="caution">
    <text evidence="15">The sequence shown here is derived from an EMBL/GenBank/DDBJ whole genome shotgun (WGS) entry which is preliminary data.</text>
</comment>
<keyword evidence="6" id="KW-1003">Cell membrane</keyword>
<dbReference type="PROSITE" id="PS00664">
    <property type="entry name" value="VINCULIN_2"/>
    <property type="match status" value="1"/>
</dbReference>
<dbReference type="SUPFAM" id="SSF47220">
    <property type="entry name" value="alpha-catenin/vinculin-like"/>
    <property type="match status" value="6"/>
</dbReference>
<evidence type="ECO:0000256" key="8">
    <source>
        <dbReference type="ARBA" id="ARBA00022737"/>
    </source>
</evidence>
<dbReference type="GO" id="GO:0051015">
    <property type="term" value="F:actin filament binding"/>
    <property type="evidence" value="ECO:0007669"/>
    <property type="project" value="InterPro"/>
</dbReference>
<evidence type="ECO:0000256" key="7">
    <source>
        <dbReference type="ARBA" id="ARBA00022490"/>
    </source>
</evidence>
<dbReference type="EMBL" id="CAJNOQ010004561">
    <property type="protein sequence ID" value="CAF1064775.1"/>
    <property type="molecule type" value="Genomic_DNA"/>
</dbReference>
<dbReference type="GO" id="GO:0007155">
    <property type="term" value="P:cell adhesion"/>
    <property type="evidence" value="ECO:0007669"/>
    <property type="project" value="UniProtKB-KW"/>
</dbReference>
<evidence type="ECO:0000256" key="10">
    <source>
        <dbReference type="ARBA" id="ARBA00022949"/>
    </source>
</evidence>
<evidence type="ECO:0000313" key="15">
    <source>
        <dbReference type="EMBL" id="CAF1064775.1"/>
    </source>
</evidence>
<keyword evidence="17" id="KW-1185">Reference proteome</keyword>
<feature type="non-terminal residue" evidence="15">
    <location>
        <position position="1"/>
    </location>
</feature>
<feature type="region of interest" description="Disordered" evidence="14">
    <location>
        <begin position="751"/>
        <end position="812"/>
    </location>
</feature>
<dbReference type="AlphaFoldDB" id="A0A814LHG7"/>
<keyword evidence="12" id="KW-0009">Actin-binding</keyword>
<keyword evidence="7" id="KW-0963">Cytoplasm</keyword>
<feature type="compositionally biased region" description="Pro residues" evidence="14">
    <location>
        <begin position="780"/>
        <end position="798"/>
    </location>
</feature>
<dbReference type="InterPro" id="IPR036723">
    <property type="entry name" value="Alpha-catenin/vinculin-like_sf"/>
</dbReference>
<dbReference type="GO" id="GO:0015629">
    <property type="term" value="C:actin cytoskeleton"/>
    <property type="evidence" value="ECO:0007669"/>
    <property type="project" value="InterPro"/>
</dbReference>
<name>A0A814LHG7_9BILA</name>
<keyword evidence="10" id="KW-0965">Cell junction</keyword>
<sequence>MPVFHTKTIESILEPVAQQVSRLVILHEEAEDGNLMPDLSRPVQAVKIAVDNLIKVGNETCSVSNDDLLRKDLPVALRRVEQSSMFLIDAASLLKQDPYSVEGRKMLIEGARASKVQAIVPFIKKSRIRHCILQGVSALLLAFDESEVRKIIEICRDVLEQLALVESVELIEQLVAFVKNLSPILSRMTKEVDLREKELTHQIHRQLLSRLLEQVKNLTPALISGMKVYITAKMTGGHTIVESQENRDFIIGKLSDEIHEIIRILQLTAFDDEETWEQDEQQPLKKILKNIGNRLYQAKMWLSKSNALAGTMGEKSLNLILDEIRTHIMDNCLDQKYTDLLLQKADAISQMLGRLLHLRGQEKGDMSEAMSLSRNMSNQLDDLYQSLDTIIASIKDKSDYQRPAVTAVAKVDQALRWLANPHLDHNGHGELAIRGLIKMAHQVVEICEQSYRKDLLQCCCDIENLLSKYNDLLRRRISYSAPERITIARNLSEQVTVLQQRLQEAVIYQAADDFIDTTSTIKQLKETALTPFHLPNRNEIFHEAVRCFTDHSSSLIFTARLAANAAGCRSKGIIESINVLTSQINDLSPQVVYAARIVFGDPSNPSTIEHFNLIRDQWIAQMEHLRQQVDEAIPSHEFVKACEEAIIHDTQQTEKATADLNGSIIVDSTSNIVRRANRVLLVAQQEKENSEDNIFVSKLMQASTALKNTISPMIREAKQLAMNPNNNIAHSRWQQTNNELIDAVGNVRDSLAPNIQNNQSPPRYPLPDLSNLSLDSDNTPPRPPPPTIGFVPRRPPSPVQNGTDDDTDNELPIPQSNQPMLTAAYDLHMNIRHFSSRDNEIISAAKKMAHLVAQLSLLVRGEQGNKRDLISTAKELADMSENITHLARKLASECTDKRMRNNLYQVSDRIPTIGTQLKILSTVKATMLGVQ</sequence>
<reference evidence="15" key="1">
    <citation type="submission" date="2021-02" db="EMBL/GenBank/DDBJ databases">
        <authorList>
            <person name="Nowell W R."/>
        </authorList>
    </citation>
    <scope>NUCLEOTIDE SEQUENCE</scope>
</reference>
<gene>
    <name evidence="15" type="ORF">GPM918_LOCUS16966</name>
    <name evidence="16" type="ORF">SRO942_LOCUS16967</name>
</gene>
<protein>
    <recommendedName>
        <fullName evidence="5">Vinculin</fullName>
    </recommendedName>
</protein>